<sequence length="433" mass="49324">MALLYLGHSYRAAVELGDALVGLITSLPHPIILQESDTLYKTCYTLSLSMKKPFLLAYLLQLVGLGFVFIAVGVLAISHAQPPHSQDAVHVIPHPGILLLDAGGEKSSHWVLREAESSLQSTDTLNTEVIKMQFMLLFSRQGKLRLQKWYVPLSDKERKKISRDLVQTILARKPKMCSFLEWRDLKIVYKRYASLYFCCAVEDQDNELITLEIIHRYVELLDKYFGSVCELDIIFNFEKAYFILDEFLLGGEAQETSKKNVLKAIEQADLLQEVRSVSERVHQACGAIVVVAHFEGLHGSRGTAERLRRNRSDIDHPPPLATSHRCRSVHIHVFVSFPVHSVGLHSDFVLKDYHGCSLSLLLLLDLSLLLLRRRSVLLSLCRDLEDHLSSLRWWDVLLSLLLLLSQSSSHRLWDRSDLAGLRLLRRCLRGRCP</sequence>
<dbReference type="PROSITE" id="PS00989">
    <property type="entry name" value="CLAT_ADAPTOR_S"/>
    <property type="match status" value="1"/>
</dbReference>
<comment type="subunit">
    <text evidence="12">Adaptor protein complex 1 (AP-1) is a heterotetramer composed of two large adaptins (gamma-type subunit AP1G1 and beta-type subunit AP1B1), a medium adaptin (mu-type subunit AP1M1 or AP1M2) and a small adaptin (sigma-type subunit AP1S1 or AP1S2 or AP1S3). Binds to MUC1.</text>
</comment>
<dbReference type="Gene3D" id="3.30.450.60">
    <property type="match status" value="1"/>
</dbReference>
<evidence type="ECO:0000256" key="15">
    <source>
        <dbReference type="ARBA" id="ARBA00078289"/>
    </source>
</evidence>
<evidence type="ECO:0000256" key="4">
    <source>
        <dbReference type="ARBA" id="ARBA00006972"/>
    </source>
</evidence>
<evidence type="ECO:0000256" key="7">
    <source>
        <dbReference type="ARBA" id="ARBA00023034"/>
    </source>
</evidence>
<evidence type="ECO:0000256" key="10">
    <source>
        <dbReference type="ARBA" id="ARBA00023329"/>
    </source>
</evidence>
<dbReference type="EMBL" id="NHOQ01002268">
    <property type="protein sequence ID" value="PWA19073.1"/>
    <property type="molecule type" value="Genomic_DNA"/>
</dbReference>
<dbReference type="Pfam" id="PF01217">
    <property type="entry name" value="Clat_adaptor_s"/>
    <property type="match status" value="1"/>
</dbReference>
<keyword evidence="5" id="KW-0813">Transport</keyword>
<dbReference type="SUPFAM" id="SSF64356">
    <property type="entry name" value="SNARE-like"/>
    <property type="match status" value="1"/>
</dbReference>
<reference evidence="23 24" key="1">
    <citation type="journal article" date="2018" name="G3 (Bethesda)">
        <title>A High-Quality Reference Genome for the Invasive Mosquitofish Gambusia affinis Using a Chicago Library.</title>
        <authorList>
            <person name="Hoffberg S.L."/>
            <person name="Troendle N.J."/>
            <person name="Glenn T.C."/>
            <person name="Mahmud O."/>
            <person name="Louha S."/>
            <person name="Chalopin D."/>
            <person name="Bennetzen J.L."/>
            <person name="Mauricio R."/>
        </authorList>
    </citation>
    <scope>NUCLEOTIDE SEQUENCE [LARGE SCALE GENOMIC DNA]</scope>
    <source>
        <strain evidence="23">NE01/NJP1002.9</strain>
        <tissue evidence="23">Muscle</tissue>
    </source>
</reference>
<dbReference type="GO" id="GO:0035615">
    <property type="term" value="F:clathrin adaptor activity"/>
    <property type="evidence" value="ECO:0007669"/>
    <property type="project" value="InterPro"/>
</dbReference>
<dbReference type="AlphaFoldDB" id="A0A315V6R3"/>
<evidence type="ECO:0000256" key="21">
    <source>
        <dbReference type="SAM" id="Phobius"/>
    </source>
</evidence>
<evidence type="ECO:0000256" key="3">
    <source>
        <dbReference type="ARBA" id="ARBA00004600"/>
    </source>
</evidence>
<evidence type="ECO:0000256" key="18">
    <source>
        <dbReference type="ARBA" id="ARBA00081843"/>
    </source>
</evidence>
<name>A0A315V6R3_GAMAF</name>
<dbReference type="InterPro" id="IPR016635">
    <property type="entry name" value="AP_complex_ssu"/>
</dbReference>
<evidence type="ECO:0000256" key="13">
    <source>
        <dbReference type="ARBA" id="ARBA00074182"/>
    </source>
</evidence>
<evidence type="ECO:0000256" key="12">
    <source>
        <dbReference type="ARBA" id="ARBA00062489"/>
    </source>
</evidence>
<evidence type="ECO:0000256" key="2">
    <source>
        <dbReference type="ARBA" id="ARBA00004555"/>
    </source>
</evidence>
<feature type="transmembrane region" description="Helical" evidence="21">
    <location>
        <begin position="55"/>
        <end position="77"/>
    </location>
</feature>
<evidence type="ECO:0000256" key="14">
    <source>
        <dbReference type="ARBA" id="ARBA00077033"/>
    </source>
</evidence>
<dbReference type="GO" id="GO:0005905">
    <property type="term" value="C:clathrin-coated pit"/>
    <property type="evidence" value="ECO:0007669"/>
    <property type="project" value="UniProtKB-SubCell"/>
</dbReference>
<evidence type="ECO:0000256" key="1">
    <source>
        <dbReference type="ARBA" id="ARBA00004180"/>
    </source>
</evidence>
<evidence type="ECO:0000256" key="5">
    <source>
        <dbReference type="ARBA" id="ARBA00022448"/>
    </source>
</evidence>
<evidence type="ECO:0000256" key="16">
    <source>
        <dbReference type="ARBA" id="ARBA00079447"/>
    </source>
</evidence>
<comment type="caution">
    <text evidence="23">The sequence shown here is derived from an EMBL/GenBank/DDBJ whole genome shotgun (WGS) entry which is preliminary data.</text>
</comment>
<keyword evidence="8 21" id="KW-0472">Membrane</keyword>
<evidence type="ECO:0000313" key="24">
    <source>
        <dbReference type="Proteomes" id="UP000250572"/>
    </source>
</evidence>
<keyword evidence="21" id="KW-0812">Transmembrane</keyword>
<accession>A0A315V6R3</accession>
<evidence type="ECO:0000256" key="17">
    <source>
        <dbReference type="ARBA" id="ARBA00081799"/>
    </source>
</evidence>
<proteinExistence type="inferred from homology"/>
<keyword evidence="21" id="KW-1133">Transmembrane helix</keyword>
<organism evidence="23 24">
    <name type="scientific">Gambusia affinis</name>
    <name type="common">Western mosquitofish</name>
    <name type="synonym">Heterandria affinis</name>
    <dbReference type="NCBI Taxonomy" id="33528"/>
    <lineage>
        <taxon>Eukaryota</taxon>
        <taxon>Metazoa</taxon>
        <taxon>Chordata</taxon>
        <taxon>Craniata</taxon>
        <taxon>Vertebrata</taxon>
        <taxon>Euteleostomi</taxon>
        <taxon>Actinopterygii</taxon>
        <taxon>Neopterygii</taxon>
        <taxon>Teleostei</taxon>
        <taxon>Neoteleostei</taxon>
        <taxon>Acanthomorphata</taxon>
        <taxon>Ovalentaria</taxon>
        <taxon>Atherinomorphae</taxon>
        <taxon>Cyprinodontiformes</taxon>
        <taxon>Poeciliidae</taxon>
        <taxon>Poeciliinae</taxon>
        <taxon>Gambusia</taxon>
    </lineage>
</organism>
<dbReference type="InterPro" id="IPR022775">
    <property type="entry name" value="AP_mu_sigma_su"/>
</dbReference>
<evidence type="ECO:0000259" key="22">
    <source>
        <dbReference type="Pfam" id="PF01217"/>
    </source>
</evidence>
<keyword evidence="6" id="KW-0653">Protein transport</keyword>
<dbReference type="GO" id="GO:0006886">
    <property type="term" value="P:intracellular protein transport"/>
    <property type="evidence" value="ECO:0007669"/>
    <property type="project" value="InterPro"/>
</dbReference>
<keyword evidence="24" id="KW-1185">Reference proteome</keyword>
<evidence type="ECO:0000313" key="23">
    <source>
        <dbReference type="EMBL" id="PWA19073.1"/>
    </source>
</evidence>
<dbReference type="PANTHER" id="PTHR11753">
    <property type="entry name" value="ADAPTOR COMPLEXES SMALL SUBUNIT FAMILY"/>
    <property type="match status" value="1"/>
</dbReference>
<evidence type="ECO:0000256" key="8">
    <source>
        <dbReference type="ARBA" id="ARBA00023136"/>
    </source>
</evidence>
<evidence type="ECO:0000256" key="20">
    <source>
        <dbReference type="ARBA" id="ARBA00083701"/>
    </source>
</evidence>
<dbReference type="GO" id="GO:0030121">
    <property type="term" value="C:AP-1 adaptor complex"/>
    <property type="evidence" value="ECO:0007669"/>
    <property type="project" value="InterPro"/>
</dbReference>
<keyword evidence="10" id="KW-0968">Cytoplasmic vesicle</keyword>
<evidence type="ECO:0000256" key="9">
    <source>
        <dbReference type="ARBA" id="ARBA00023176"/>
    </source>
</evidence>
<evidence type="ECO:0000256" key="11">
    <source>
        <dbReference type="ARBA" id="ARBA00059060"/>
    </source>
</evidence>
<keyword evidence="9" id="KW-0168">Coated pit</keyword>
<keyword evidence="7" id="KW-0333">Golgi apparatus</keyword>
<dbReference type="FunFam" id="3.30.450.60:FF:000009">
    <property type="entry name" value="AP complex subunit sigma"/>
    <property type="match status" value="1"/>
</dbReference>
<evidence type="ECO:0000256" key="19">
    <source>
        <dbReference type="ARBA" id="ARBA00082346"/>
    </source>
</evidence>
<comment type="function">
    <text evidence="11">Subunit of clathrin-associated adaptor protein complex 1 that plays a role in protein sorting in the late-Golgi/trans-Golgi network (TGN) and/or endosomes. The AP complexes mediate both the recruitment of clathrin to membranes and the recognition of sorting signals within the cytosolic tails of transmembrane cargo molecules.</text>
</comment>
<protein>
    <recommendedName>
        <fullName evidence="13">AP-1 complex subunit sigma-2</fullName>
    </recommendedName>
    <alternativeName>
        <fullName evidence="17">Adaptor protein complex AP-1 subunit sigma-1B</fullName>
    </alternativeName>
    <alternativeName>
        <fullName evidence="19">Adaptor-related protein complex 1 subunit sigma-1B</fullName>
    </alternativeName>
    <alternativeName>
        <fullName evidence="15">Clathrin assembly protein complex 1 sigma-1B small chain</fullName>
    </alternativeName>
    <alternativeName>
        <fullName evidence="18">Golgi adaptor HA1/AP1 adaptin sigma-1B subunit</fullName>
    </alternativeName>
    <alternativeName>
        <fullName evidence="20">Sigma 1B subunit of AP-1 clathrin</fullName>
    </alternativeName>
    <alternativeName>
        <fullName evidence="16">Sigma-adaptin 1B</fullName>
    </alternativeName>
    <alternativeName>
        <fullName evidence="14">Sigma1B-adaptin</fullName>
    </alternativeName>
</protein>
<dbReference type="CDD" id="cd14831">
    <property type="entry name" value="AP1_sigma"/>
    <property type="match status" value="1"/>
</dbReference>
<comment type="subcellular location">
    <subcellularLocation>
        <location evidence="1">Cytoplasmic vesicle membrane</location>
        <topology evidence="1">Peripheral membrane protein</topology>
        <orientation evidence="1">Cytoplasmic side</orientation>
    </subcellularLocation>
    <subcellularLocation>
        <location evidence="2">Golgi apparatus</location>
    </subcellularLocation>
    <subcellularLocation>
        <location evidence="3">Membrane</location>
        <location evidence="3">Clathrin-coated pit</location>
    </subcellularLocation>
</comment>
<dbReference type="InterPro" id="IPR000804">
    <property type="entry name" value="Clathrin_sm-chain_CS"/>
</dbReference>
<dbReference type="InterPro" id="IPR011012">
    <property type="entry name" value="Longin-like_dom_sf"/>
</dbReference>
<dbReference type="STRING" id="33528.ENSGAFP00000012286"/>
<comment type="similarity">
    <text evidence="4">Belongs to the adaptor complexes small subunit family.</text>
</comment>
<dbReference type="Proteomes" id="UP000250572">
    <property type="component" value="Unassembled WGS sequence"/>
</dbReference>
<evidence type="ECO:0000256" key="6">
    <source>
        <dbReference type="ARBA" id="ARBA00022927"/>
    </source>
</evidence>
<gene>
    <name evidence="23" type="ORF">CCH79_00004936</name>
</gene>
<dbReference type="InterPro" id="IPR044733">
    <property type="entry name" value="AP1_sigma"/>
</dbReference>
<feature type="domain" description="AP complex mu/sigma subunit" evidence="22">
    <location>
        <begin position="132"/>
        <end position="271"/>
    </location>
</feature>